<organism evidence="1">
    <name type="scientific">marine sediment metagenome</name>
    <dbReference type="NCBI Taxonomy" id="412755"/>
    <lineage>
        <taxon>unclassified sequences</taxon>
        <taxon>metagenomes</taxon>
        <taxon>ecological metagenomes</taxon>
    </lineage>
</organism>
<gene>
    <name evidence="1" type="ORF">LCGC14_2231000</name>
</gene>
<name>A0A0F9D8H9_9ZZZZ</name>
<sequence>MELMIDIETVSTRPDAAIMAI</sequence>
<dbReference type="EMBL" id="LAZR01030009">
    <property type="protein sequence ID" value="KKL57884.1"/>
    <property type="molecule type" value="Genomic_DNA"/>
</dbReference>
<proteinExistence type="predicted"/>
<comment type="caution">
    <text evidence="1">The sequence shown here is derived from an EMBL/GenBank/DDBJ whole genome shotgun (WGS) entry which is preliminary data.</text>
</comment>
<evidence type="ECO:0000313" key="1">
    <source>
        <dbReference type="EMBL" id="KKL57884.1"/>
    </source>
</evidence>
<accession>A0A0F9D8H9</accession>
<dbReference type="AlphaFoldDB" id="A0A0F9D8H9"/>
<feature type="non-terminal residue" evidence="1">
    <location>
        <position position="21"/>
    </location>
</feature>
<reference evidence="1" key="1">
    <citation type="journal article" date="2015" name="Nature">
        <title>Complex archaea that bridge the gap between prokaryotes and eukaryotes.</title>
        <authorList>
            <person name="Spang A."/>
            <person name="Saw J.H."/>
            <person name="Jorgensen S.L."/>
            <person name="Zaremba-Niedzwiedzka K."/>
            <person name="Martijn J."/>
            <person name="Lind A.E."/>
            <person name="van Eijk R."/>
            <person name="Schleper C."/>
            <person name="Guy L."/>
            <person name="Ettema T.J."/>
        </authorList>
    </citation>
    <scope>NUCLEOTIDE SEQUENCE</scope>
</reference>
<protein>
    <submittedName>
        <fullName evidence="1">Uncharacterized protein</fullName>
    </submittedName>
</protein>